<dbReference type="RefSeq" id="WP_284102109.1">
    <property type="nucleotide sequence ID" value="NZ_JARRAF010000024.1"/>
</dbReference>
<reference evidence="2" key="1">
    <citation type="submission" date="2023-03" db="EMBL/GenBank/DDBJ databases">
        <title>Chitinimonas shenzhenensis gen. nov., sp. nov., a novel member of family Burkholderiaceae isolated from activated sludge collected in Shen Zhen, China.</title>
        <authorList>
            <person name="Wang X."/>
        </authorList>
    </citation>
    <scope>NUCLEOTIDE SEQUENCE</scope>
    <source>
        <strain evidence="2">DQS-5</strain>
    </source>
</reference>
<gene>
    <name evidence="2" type="ORF">PZA18_17215</name>
</gene>
<feature type="chain" id="PRO_5046588226" evidence="1">
    <location>
        <begin position="27"/>
        <end position="196"/>
    </location>
</feature>
<sequence length="196" mass="21829">MSVSTRLFRRSVTLTLVTLWACAAKALTINEPGFGLTLEAPDDASVVSAPSGAETQPFLASFQTEAGDGFWISGLRTRDQRYRLPGPTLRKQQQKLAEQSNGIRALPRPRSFIFGGRRFEVLTQIARNKTDWPPQSHVLPVLPPPSQMVVTHLLLPAWGEDWSRLLTIRIESRRSKPLSDAELADKLNAMALRLTD</sequence>
<name>A0ABT7E0E9_9NEIS</name>
<protein>
    <submittedName>
        <fullName evidence="2">Uncharacterized protein</fullName>
    </submittedName>
</protein>
<comment type="caution">
    <text evidence="2">The sequence shown here is derived from an EMBL/GenBank/DDBJ whole genome shotgun (WGS) entry which is preliminary data.</text>
</comment>
<evidence type="ECO:0000256" key="1">
    <source>
        <dbReference type="SAM" id="SignalP"/>
    </source>
</evidence>
<accession>A0ABT7E0E9</accession>
<evidence type="ECO:0000313" key="2">
    <source>
        <dbReference type="EMBL" id="MDK2125796.1"/>
    </source>
</evidence>
<organism evidence="2 3">
    <name type="scientific">Parachitinimonas caeni</name>
    <dbReference type="NCBI Taxonomy" id="3031301"/>
    <lineage>
        <taxon>Bacteria</taxon>
        <taxon>Pseudomonadati</taxon>
        <taxon>Pseudomonadota</taxon>
        <taxon>Betaproteobacteria</taxon>
        <taxon>Neisseriales</taxon>
        <taxon>Chitinibacteraceae</taxon>
        <taxon>Parachitinimonas</taxon>
    </lineage>
</organism>
<evidence type="ECO:0000313" key="3">
    <source>
        <dbReference type="Proteomes" id="UP001172778"/>
    </source>
</evidence>
<dbReference type="Proteomes" id="UP001172778">
    <property type="component" value="Unassembled WGS sequence"/>
</dbReference>
<proteinExistence type="predicted"/>
<keyword evidence="3" id="KW-1185">Reference proteome</keyword>
<dbReference type="EMBL" id="JARRAF010000024">
    <property type="protein sequence ID" value="MDK2125796.1"/>
    <property type="molecule type" value="Genomic_DNA"/>
</dbReference>
<keyword evidence="1" id="KW-0732">Signal</keyword>
<feature type="signal peptide" evidence="1">
    <location>
        <begin position="1"/>
        <end position="26"/>
    </location>
</feature>